<evidence type="ECO:0000313" key="3">
    <source>
        <dbReference type="EMBL" id="MDQ0104743.1"/>
    </source>
</evidence>
<dbReference type="EMBL" id="JAUSSW010000022">
    <property type="protein sequence ID" value="MDQ0104743.1"/>
    <property type="molecule type" value="Genomic_DNA"/>
</dbReference>
<dbReference type="SUPFAM" id="SSF53756">
    <property type="entry name" value="UDP-Glycosyltransferase/glycogen phosphorylase"/>
    <property type="match status" value="1"/>
</dbReference>
<proteinExistence type="predicted"/>
<dbReference type="Proteomes" id="UP001244563">
    <property type="component" value="Unassembled WGS sequence"/>
</dbReference>
<keyword evidence="4" id="KW-1185">Reference proteome</keyword>
<dbReference type="PANTHER" id="PTHR48050:SF13">
    <property type="entry name" value="STEROL 3-BETA-GLUCOSYLTRANSFERASE UGT80A2"/>
    <property type="match status" value="1"/>
</dbReference>
<evidence type="ECO:0000259" key="2">
    <source>
        <dbReference type="Pfam" id="PF06722"/>
    </source>
</evidence>
<name>A0ABT9TVD3_PAENI</name>
<dbReference type="Pfam" id="PF03033">
    <property type="entry name" value="Glyco_transf_28"/>
    <property type="match status" value="1"/>
</dbReference>
<dbReference type="InterPro" id="IPR002213">
    <property type="entry name" value="UDP_glucos_trans"/>
</dbReference>
<dbReference type="PANTHER" id="PTHR48050">
    <property type="entry name" value="STEROL 3-BETA-GLUCOSYLTRANSFERASE"/>
    <property type="match status" value="1"/>
</dbReference>
<feature type="domain" description="Glycosyltransferase family 28 N-terminal" evidence="1">
    <location>
        <begin position="3"/>
        <end position="142"/>
    </location>
</feature>
<gene>
    <name evidence="3" type="ORF">J2T10_004419</name>
</gene>
<dbReference type="RefSeq" id="WP_064723493.1">
    <property type="nucleotide sequence ID" value="NZ_BDDW01000019.1"/>
</dbReference>
<accession>A0ABT9TVD3</accession>
<organism evidence="3 4">
    <name type="scientific">Paenarthrobacter nicotinovorans</name>
    <name type="common">Arthrobacter nicotinovorans</name>
    <dbReference type="NCBI Taxonomy" id="29320"/>
    <lineage>
        <taxon>Bacteria</taxon>
        <taxon>Bacillati</taxon>
        <taxon>Actinomycetota</taxon>
        <taxon>Actinomycetes</taxon>
        <taxon>Micrococcales</taxon>
        <taxon>Micrococcaceae</taxon>
        <taxon>Paenarthrobacter</taxon>
    </lineage>
</organism>
<sequence length="412" mass="42765">MRVLMVAPGTRGDVAPMAGLGNRLQGLGFEVAIAANPAYAPLVVDSGCEFRLLPGDLAALISHPAPGAKAPGANTPGAKAQGASVLDFWRNLREYMDDAATGTLAAAEAGADVILANSVAPYAYDVAESFGIPALGAHLQPTEPSAAYPPVLMNSARSLGSLGNRIIGERASAGPAPYDAPSARLRKALGLKKESRAAGERRRRKASATVLHGISPTVLPRPADWHPGLVMAGYWWPAVKQDWQPPAGLMDFLADGPPPVFVGFGSSAHIDPEFILEATRRAGVRAVVQGVEDSLGPDAIGIGSVPHEWLFPRMAAVVHHAGAGTTAAGLRAGMPTVAVPVYTDQPLWASRVAALGAGPGPIPYKKLTAERLGEAINQAVNTPSYAQRAEELAARIATEDGTVAVVEALRRL</sequence>
<comment type="caution">
    <text evidence="3">The sequence shown here is derived from an EMBL/GenBank/DDBJ whole genome shotgun (WGS) entry which is preliminary data.</text>
</comment>
<feature type="domain" description="Erythromycin biosynthesis protein CIII-like C-terminal" evidence="2">
    <location>
        <begin position="297"/>
        <end position="409"/>
    </location>
</feature>
<evidence type="ECO:0000313" key="4">
    <source>
        <dbReference type="Proteomes" id="UP001244563"/>
    </source>
</evidence>
<reference evidence="3 4" key="1">
    <citation type="submission" date="2023-07" db="EMBL/GenBank/DDBJ databases">
        <title>Sorghum-associated microbial communities from plants grown in Nebraska, USA.</title>
        <authorList>
            <person name="Schachtman D."/>
        </authorList>
    </citation>
    <scope>NUCLEOTIDE SEQUENCE [LARGE SCALE GENOMIC DNA]</scope>
    <source>
        <strain evidence="3 4">CC523</strain>
    </source>
</reference>
<protein>
    <submittedName>
        <fullName evidence="3">UDP:flavonoid glycosyltransferase YjiC (YdhE family)</fullName>
    </submittedName>
</protein>
<dbReference type="InterPro" id="IPR050426">
    <property type="entry name" value="Glycosyltransferase_28"/>
</dbReference>
<dbReference type="CDD" id="cd03784">
    <property type="entry name" value="GT1_Gtf-like"/>
    <property type="match status" value="1"/>
</dbReference>
<evidence type="ECO:0000259" key="1">
    <source>
        <dbReference type="Pfam" id="PF03033"/>
    </source>
</evidence>
<dbReference type="InterPro" id="IPR004276">
    <property type="entry name" value="GlycoTrans_28_N"/>
</dbReference>
<dbReference type="Pfam" id="PF06722">
    <property type="entry name" value="EryCIII-like_C"/>
    <property type="match status" value="1"/>
</dbReference>
<dbReference type="Gene3D" id="3.40.50.2000">
    <property type="entry name" value="Glycogen Phosphorylase B"/>
    <property type="match status" value="2"/>
</dbReference>
<dbReference type="InterPro" id="IPR010610">
    <property type="entry name" value="EryCIII-like_C"/>
</dbReference>